<evidence type="ECO:0000313" key="1">
    <source>
        <dbReference type="EMBL" id="PJZ59558.1"/>
    </source>
</evidence>
<sequence>MKLLIDKQINPVQSEVLSRISVVRPILTGILMGIKQDIANELGGYENIKLKMLPRSYRPGDGDIGVCFEWAVHDAIRRKDPAVIEKLADAAKKCKLPGGEYRSILFGVEKNGKSRIIDTAKDILTDESRILTGERAQPLKLKGYMNMLSAAFNRPETRAALPYSINGLWKADLFFGTTDNDRWLGTTLKINKAHLEGAKGLRIGIVPSSQGKADKIIKDDKKNLIICPLPYDGAFMELFYTGWRIVQQFISADAMQPKEAALPSPADRQVAKELEMRREFSVMEVVQILEAQSQRELLTRIEQDTTSFIEKEGESVLNDTIVAPVAMNI</sequence>
<dbReference type="RefSeq" id="WP_100788520.1">
    <property type="nucleotide sequence ID" value="NZ_NPDU01000118.1"/>
</dbReference>
<dbReference type="EMBL" id="NPDU01000118">
    <property type="protein sequence ID" value="PJZ59558.1"/>
    <property type="molecule type" value="Genomic_DNA"/>
</dbReference>
<keyword evidence="2" id="KW-1185">Reference proteome</keyword>
<comment type="caution">
    <text evidence="1">The sequence shown here is derived from an EMBL/GenBank/DDBJ whole genome shotgun (WGS) entry which is preliminary data.</text>
</comment>
<proteinExistence type="predicted"/>
<accession>A0ABX4NS24</accession>
<evidence type="ECO:0000313" key="2">
    <source>
        <dbReference type="Proteomes" id="UP000232149"/>
    </source>
</evidence>
<dbReference type="Proteomes" id="UP000232149">
    <property type="component" value="Unassembled WGS sequence"/>
</dbReference>
<name>A0ABX4NS24_9LEPT</name>
<organism evidence="1 2">
    <name type="scientific">Leptospira adleri</name>
    <dbReference type="NCBI Taxonomy" id="2023186"/>
    <lineage>
        <taxon>Bacteria</taxon>
        <taxon>Pseudomonadati</taxon>
        <taxon>Spirochaetota</taxon>
        <taxon>Spirochaetia</taxon>
        <taxon>Leptospirales</taxon>
        <taxon>Leptospiraceae</taxon>
        <taxon>Leptospira</taxon>
    </lineage>
</organism>
<reference evidence="1 2" key="1">
    <citation type="submission" date="2017-07" db="EMBL/GenBank/DDBJ databases">
        <title>Leptospira spp. isolated from tropical soils.</title>
        <authorList>
            <person name="Thibeaux R."/>
            <person name="Iraola G."/>
            <person name="Ferres I."/>
            <person name="Bierque E."/>
            <person name="Girault D."/>
            <person name="Soupe-Gilbert M.-E."/>
            <person name="Picardeau M."/>
            <person name="Goarant C."/>
        </authorList>
    </citation>
    <scope>NUCLEOTIDE SEQUENCE [LARGE SCALE GENOMIC DNA]</scope>
    <source>
        <strain evidence="1 2">FH2-B-D1</strain>
    </source>
</reference>
<protein>
    <submittedName>
        <fullName evidence="1">Uncharacterized protein</fullName>
    </submittedName>
</protein>
<gene>
    <name evidence="1" type="ORF">CH376_23090</name>
</gene>